<dbReference type="InterPro" id="IPR019318">
    <property type="entry name" value="Gua_nucleotide_exch_fac_Ric8"/>
</dbReference>
<comment type="caution">
    <text evidence="4">The sequence shown here is derived from an EMBL/GenBank/DDBJ whole genome shotgun (WGS) entry which is preliminary data.</text>
</comment>
<dbReference type="GO" id="GO:0005737">
    <property type="term" value="C:cytoplasm"/>
    <property type="evidence" value="ECO:0007669"/>
    <property type="project" value="TreeGrafter"/>
</dbReference>
<protein>
    <submittedName>
        <fullName evidence="4">Uncharacterized protein</fullName>
    </submittedName>
</protein>
<evidence type="ECO:0000313" key="4">
    <source>
        <dbReference type="EMBL" id="KRZ99002.1"/>
    </source>
</evidence>
<dbReference type="OrthoDB" id="5585685at2759"/>
<proteinExistence type="inferred from homology"/>
<evidence type="ECO:0000313" key="5">
    <source>
        <dbReference type="Proteomes" id="UP000054251"/>
    </source>
</evidence>
<reference evidence="4 5" key="1">
    <citation type="submission" date="2015-11" db="EMBL/GenBank/DDBJ databases">
        <title>The genome of Debaryomyces fabryi.</title>
        <authorList>
            <person name="Tafer H."/>
            <person name="Lopandic K."/>
        </authorList>
    </citation>
    <scope>NUCLEOTIDE SEQUENCE [LARGE SCALE GENOMIC DNA]</scope>
    <source>
        <strain evidence="4 5">CBS 789</strain>
    </source>
</reference>
<dbReference type="EMBL" id="LMYN01000183">
    <property type="protein sequence ID" value="KRZ99002.1"/>
    <property type="molecule type" value="Genomic_DNA"/>
</dbReference>
<dbReference type="GeneID" id="26842240"/>
<dbReference type="Pfam" id="PF10165">
    <property type="entry name" value="Ric8"/>
    <property type="match status" value="1"/>
</dbReference>
<dbReference type="GO" id="GO:0001965">
    <property type="term" value="F:G-protein alpha-subunit binding"/>
    <property type="evidence" value="ECO:0007669"/>
    <property type="project" value="TreeGrafter"/>
</dbReference>
<keyword evidence="2" id="KW-0344">Guanine-nucleotide releasing factor</keyword>
<name>A0A0V1PS08_9ASCO</name>
<evidence type="ECO:0000256" key="3">
    <source>
        <dbReference type="ARBA" id="ARBA00023186"/>
    </source>
</evidence>
<sequence>MSGLNIKELRQKGKDPRFCLQVSTDLLDEIVESLLSENHINDSDTIDLFATISNILLINIGLRNTHFIPNYSVRSIEFLDRFINQSLSESDTPDKYDFGRLVPVYRLIFLILCNELNHMDTKTIAATYSLLILGFEFCFSVFDNYKKDDNYQKAFAEVLKGLYTFQHKHAYGEQLNKENRLINEGILYSCIVVTNNIIEDVKDIRLLLDNELLLMKYLLNSILGLLTHEQNVNKFCIKNNDTNNSFLHNLMTLIEFQLERYSDKAYTKFDLTDVMNLLVIINYISNRIILQYNEPESQDASYLLYFISIFVEKLLPMNNDITIYNKLMSLILTSNSNTLTSNVNIANLTNLANIKSLILECIYNLSWNPETKCDERMSQFLDLVGYRNAQGFIIANNLQVLLKIDTESVQSPNPKYLDKNNKNIEHEFSKISLDSIFNKDKPANSNNLSNKEKELEAEKLFVLFDRMEKNGAFQGFKNPVREWQQLGKFENLPDDDN</sequence>
<keyword evidence="5" id="KW-1185">Reference proteome</keyword>
<evidence type="ECO:0000256" key="1">
    <source>
        <dbReference type="ARBA" id="ARBA00009049"/>
    </source>
</evidence>
<comment type="similarity">
    <text evidence="1">Belongs to the synembryn family.</text>
</comment>
<gene>
    <name evidence="4" type="ORF">AC631_05231</name>
</gene>
<dbReference type="GO" id="GO:0005085">
    <property type="term" value="F:guanyl-nucleotide exchange factor activity"/>
    <property type="evidence" value="ECO:0007669"/>
    <property type="project" value="UniProtKB-KW"/>
</dbReference>
<dbReference type="PANTHER" id="PTHR12425">
    <property type="entry name" value="SYNEMBRYN"/>
    <property type="match status" value="1"/>
</dbReference>
<dbReference type="AlphaFoldDB" id="A0A0V1PS08"/>
<dbReference type="PANTHER" id="PTHR12425:SF5">
    <property type="entry name" value="SYNEMBRYN"/>
    <property type="match status" value="1"/>
</dbReference>
<organism evidence="4 5">
    <name type="scientific">Debaryomyces fabryi</name>
    <dbReference type="NCBI Taxonomy" id="58627"/>
    <lineage>
        <taxon>Eukaryota</taxon>
        <taxon>Fungi</taxon>
        <taxon>Dikarya</taxon>
        <taxon>Ascomycota</taxon>
        <taxon>Saccharomycotina</taxon>
        <taxon>Pichiomycetes</taxon>
        <taxon>Debaryomycetaceae</taxon>
        <taxon>Debaryomyces</taxon>
    </lineage>
</organism>
<keyword evidence="3" id="KW-0143">Chaperone</keyword>
<dbReference type="RefSeq" id="XP_015465105.1">
    <property type="nucleotide sequence ID" value="XM_015614060.1"/>
</dbReference>
<accession>A0A0V1PS08</accession>
<dbReference type="GO" id="GO:0007186">
    <property type="term" value="P:G protein-coupled receptor signaling pathway"/>
    <property type="evidence" value="ECO:0007669"/>
    <property type="project" value="TreeGrafter"/>
</dbReference>
<dbReference type="Proteomes" id="UP000054251">
    <property type="component" value="Unassembled WGS sequence"/>
</dbReference>
<evidence type="ECO:0000256" key="2">
    <source>
        <dbReference type="ARBA" id="ARBA00022658"/>
    </source>
</evidence>